<evidence type="ECO:0008006" key="7">
    <source>
        <dbReference type="Google" id="ProtNLM"/>
    </source>
</evidence>
<accession>A0A174Z625</accession>
<dbReference type="Proteomes" id="UP000095621">
    <property type="component" value="Unassembled WGS sequence"/>
</dbReference>
<dbReference type="OrthoDB" id="2056789at2"/>
<dbReference type="Proteomes" id="UP000095780">
    <property type="component" value="Unassembled WGS sequence"/>
</dbReference>
<evidence type="ECO:0000313" key="6">
    <source>
        <dbReference type="Proteomes" id="UP000481964"/>
    </source>
</evidence>
<protein>
    <recommendedName>
        <fullName evidence="7">Helix-turn-helix domain-containing protein</fullName>
    </recommendedName>
</protein>
<evidence type="ECO:0000313" key="5">
    <source>
        <dbReference type="Proteomes" id="UP000095780"/>
    </source>
</evidence>
<dbReference type="AlphaFoldDB" id="A0A174Z625"/>
<evidence type="ECO:0000313" key="4">
    <source>
        <dbReference type="Proteomes" id="UP000095621"/>
    </source>
</evidence>
<dbReference type="RefSeq" id="WP_012739514.1">
    <property type="nucleotide sequence ID" value="NZ_CABIXW010000002.1"/>
</dbReference>
<dbReference type="EMBL" id="CZBU01000003">
    <property type="protein sequence ID" value="CUQ77291.1"/>
    <property type="molecule type" value="Genomic_DNA"/>
</dbReference>
<reference evidence="4 5" key="1">
    <citation type="submission" date="2015-09" db="EMBL/GenBank/DDBJ databases">
        <authorList>
            <consortium name="Pathogen Informatics"/>
        </authorList>
    </citation>
    <scope>NUCLEOTIDE SEQUENCE [LARGE SCALE GENOMIC DNA]</scope>
    <source>
        <strain evidence="1 4">2789STDY5834875</strain>
        <strain evidence="2 5">2789STDY5834878</strain>
    </source>
</reference>
<dbReference type="GeneID" id="44154957"/>
<evidence type="ECO:0000313" key="3">
    <source>
        <dbReference type="EMBL" id="MSC56368.1"/>
    </source>
</evidence>
<name>A0A174Z625_9FIRM</name>
<evidence type="ECO:0000313" key="2">
    <source>
        <dbReference type="EMBL" id="CUQ81347.1"/>
    </source>
</evidence>
<gene>
    <name evidence="1" type="ORF">ERS852490_01489</name>
    <name evidence="2" type="ORF">ERS852492_00718</name>
    <name evidence="3" type="ORF">GKE48_02710</name>
</gene>
<sequence length="55" mass="6544">MDETQVKHFIMMERRKGTSMEELIFILHDNGVPDYEISNFLEISIKHVEDVLSDY</sequence>
<proteinExistence type="predicted"/>
<evidence type="ECO:0000313" key="1">
    <source>
        <dbReference type="EMBL" id="CUQ77291.1"/>
    </source>
</evidence>
<dbReference type="EMBL" id="WKRD01000002">
    <property type="protein sequence ID" value="MSC56368.1"/>
    <property type="molecule type" value="Genomic_DNA"/>
</dbReference>
<dbReference type="Proteomes" id="UP000481964">
    <property type="component" value="Unassembled WGS sequence"/>
</dbReference>
<reference evidence="3 6" key="2">
    <citation type="journal article" date="2019" name="Nat. Med.">
        <title>A library of human gut bacterial isolates paired with longitudinal multiomics data enables mechanistic microbiome research.</title>
        <authorList>
            <person name="Poyet M."/>
            <person name="Groussin M."/>
            <person name="Gibbons S.M."/>
            <person name="Avila-Pacheco J."/>
            <person name="Jiang X."/>
            <person name="Kearney S.M."/>
            <person name="Perrotta A.R."/>
            <person name="Berdy B."/>
            <person name="Zhao S."/>
            <person name="Lieberman T.D."/>
            <person name="Swanson P.K."/>
            <person name="Smith M."/>
            <person name="Roesemann S."/>
            <person name="Alexander J.E."/>
            <person name="Rich S.A."/>
            <person name="Livny J."/>
            <person name="Vlamakis H."/>
            <person name="Clish C."/>
            <person name="Bullock K."/>
            <person name="Deik A."/>
            <person name="Scott J."/>
            <person name="Pierce K.A."/>
            <person name="Xavier R.J."/>
            <person name="Alm E.J."/>
        </authorList>
    </citation>
    <scope>NUCLEOTIDE SEQUENCE [LARGE SCALE GENOMIC DNA]</scope>
    <source>
        <strain evidence="3 6">BIOML-A1</strain>
    </source>
</reference>
<organism evidence="2 5">
    <name type="scientific">Lachnospira eligens</name>
    <dbReference type="NCBI Taxonomy" id="39485"/>
    <lineage>
        <taxon>Bacteria</taxon>
        <taxon>Bacillati</taxon>
        <taxon>Bacillota</taxon>
        <taxon>Clostridia</taxon>
        <taxon>Lachnospirales</taxon>
        <taxon>Lachnospiraceae</taxon>
        <taxon>Lachnospira</taxon>
    </lineage>
</organism>
<dbReference type="EMBL" id="CZBV01000002">
    <property type="protein sequence ID" value="CUQ81347.1"/>
    <property type="molecule type" value="Genomic_DNA"/>
</dbReference>